<accession>A0A4U0P4V4</accession>
<sequence length="294" mass="32478">MPLPELPPLTLSDLVALPAEGLVVATVNNRLARRLAGELARRLAPGNTVAVLPDVLPLSAWLEAQLETAAFLPDESLPAQRLDDFAARLVWTDVIRAAEAERPLLDERRLAALAQEADALAGEWRLRLEQPDTTEETERFLHWRRAYRKQLRKLDADDAPQRAEQVLALIDAGKLALPQRLVLAGFRDTSPRQDELIAALQRQGVALAWLDDLPPDDFLPQPQRHLAADLQTEWRDAAAWAAERLAAAPTGRFAILAPQLEGAAPFARRVLLHALGDVAQFNVSVARPLAEWPV</sequence>
<evidence type="ECO:0000313" key="2">
    <source>
        <dbReference type="Proteomes" id="UP000310016"/>
    </source>
</evidence>
<organism evidence="1 2">
    <name type="scientific">Chitiniphilus eburneus</name>
    <dbReference type="NCBI Taxonomy" id="2571148"/>
    <lineage>
        <taxon>Bacteria</taxon>
        <taxon>Pseudomonadati</taxon>
        <taxon>Pseudomonadota</taxon>
        <taxon>Betaproteobacteria</taxon>
        <taxon>Neisseriales</taxon>
        <taxon>Chitinibacteraceae</taxon>
        <taxon>Chitiniphilus</taxon>
    </lineage>
</organism>
<dbReference type="EMBL" id="SUMF01000073">
    <property type="protein sequence ID" value="TJZ62397.1"/>
    <property type="molecule type" value="Genomic_DNA"/>
</dbReference>
<gene>
    <name evidence="1" type="ORF">FAZ21_19980</name>
</gene>
<comment type="caution">
    <text evidence="1">The sequence shown here is derived from an EMBL/GenBank/DDBJ whole genome shotgun (WGS) entry which is preliminary data.</text>
</comment>
<feature type="non-terminal residue" evidence="1">
    <location>
        <position position="294"/>
    </location>
</feature>
<evidence type="ECO:0008006" key="3">
    <source>
        <dbReference type="Google" id="ProtNLM"/>
    </source>
</evidence>
<proteinExistence type="predicted"/>
<keyword evidence="2" id="KW-1185">Reference proteome</keyword>
<evidence type="ECO:0000313" key="1">
    <source>
        <dbReference type="EMBL" id="TJZ62397.1"/>
    </source>
</evidence>
<dbReference type="AlphaFoldDB" id="A0A4U0P4V4"/>
<reference evidence="1 2" key="1">
    <citation type="submission" date="2019-04" db="EMBL/GenBank/DDBJ databases">
        <title>Chitiniphilus eburnea sp. nov., a novel chitinolytic bacterium isolated from aquaculture sludge.</title>
        <authorList>
            <person name="Sheng M."/>
        </authorList>
    </citation>
    <scope>NUCLEOTIDE SEQUENCE [LARGE SCALE GENOMIC DNA]</scope>
    <source>
        <strain evidence="1 2">HX-2-15</strain>
    </source>
</reference>
<dbReference type="RefSeq" id="WP_211243550.1">
    <property type="nucleotide sequence ID" value="NZ_SUMF01000073.1"/>
</dbReference>
<protein>
    <recommendedName>
        <fullName evidence="3">PD-(D/E)XK nuclease family protein</fullName>
    </recommendedName>
</protein>
<name>A0A4U0P4V4_9NEIS</name>
<dbReference type="Proteomes" id="UP000310016">
    <property type="component" value="Unassembled WGS sequence"/>
</dbReference>